<protein>
    <recommendedName>
        <fullName evidence="8">PqqA peptide cyclase</fullName>
        <ecNumber evidence="8">1.21.98.4</ecNumber>
    </recommendedName>
    <alternativeName>
        <fullName evidence="8">Coenzyme PQQ synthesis protein E</fullName>
    </alternativeName>
</protein>
<dbReference type="CDD" id="cd21119">
    <property type="entry name" value="SPASM_PqqE"/>
    <property type="match status" value="1"/>
</dbReference>
<dbReference type="InterPro" id="IPR023885">
    <property type="entry name" value="4Fe4S-binding_SPASM_dom"/>
</dbReference>
<evidence type="ECO:0000259" key="9">
    <source>
        <dbReference type="PROSITE" id="PS51918"/>
    </source>
</evidence>
<dbReference type="InterPro" id="IPR013785">
    <property type="entry name" value="Aldolase_TIM"/>
</dbReference>
<organism evidence="10 11">
    <name type="scientific">Ameyamaea chiangmaiensis</name>
    <dbReference type="NCBI Taxonomy" id="442969"/>
    <lineage>
        <taxon>Bacteria</taxon>
        <taxon>Pseudomonadati</taxon>
        <taxon>Pseudomonadota</taxon>
        <taxon>Alphaproteobacteria</taxon>
        <taxon>Acetobacterales</taxon>
        <taxon>Acetobacteraceae</taxon>
        <taxon>Ameyamaea</taxon>
    </lineage>
</organism>
<evidence type="ECO:0000256" key="1">
    <source>
        <dbReference type="ARBA" id="ARBA00022485"/>
    </source>
</evidence>
<dbReference type="PANTHER" id="PTHR11228">
    <property type="entry name" value="RADICAL SAM DOMAIN PROTEIN"/>
    <property type="match status" value="1"/>
</dbReference>
<keyword evidence="1 8" id="KW-0004">4Fe-4S</keyword>
<dbReference type="EC" id="1.21.98.4" evidence="8"/>
<dbReference type="CDD" id="cd01335">
    <property type="entry name" value="Radical_SAM"/>
    <property type="match status" value="1"/>
</dbReference>
<comment type="function">
    <text evidence="8">Catalyzes the cross-linking of a glutamate residue and a tyrosine residue in the PqqA protein as part of the biosynthesis of pyrroloquinoline quinone (PQQ).</text>
</comment>
<dbReference type="PIRSF" id="PIRSF037420">
    <property type="entry name" value="PQQ_syn_pqqE"/>
    <property type="match status" value="1"/>
</dbReference>
<dbReference type="GO" id="GO:0018189">
    <property type="term" value="P:pyrroloquinoline quinone biosynthetic process"/>
    <property type="evidence" value="ECO:0007669"/>
    <property type="project" value="UniProtKB-UniRule"/>
</dbReference>
<dbReference type="EMBL" id="JABXXR010000016">
    <property type="protein sequence ID" value="NVN39758.1"/>
    <property type="molecule type" value="Genomic_DNA"/>
</dbReference>
<dbReference type="SFLD" id="SFLDG01386">
    <property type="entry name" value="main_SPASM_domain-containing"/>
    <property type="match status" value="1"/>
</dbReference>
<feature type="binding site" evidence="8">
    <location>
        <position position="27"/>
    </location>
    <ligand>
        <name>[4Fe-4S] cluster</name>
        <dbReference type="ChEBI" id="CHEBI:49883"/>
        <note>4Fe-4S-S-AdoMet</note>
    </ligand>
</feature>
<reference evidence="10 11" key="1">
    <citation type="submission" date="2020-06" db="EMBL/GenBank/DDBJ databases">
        <title>Description of novel acetic acid bacteria.</title>
        <authorList>
            <person name="Sombolestani A."/>
        </authorList>
    </citation>
    <scope>NUCLEOTIDE SEQUENCE [LARGE SCALE GENOMIC DNA]</scope>
    <source>
        <strain evidence="10 11">LMG 27010</strain>
    </source>
</reference>
<comment type="subunit">
    <text evidence="8">Interacts with PqqD. The interaction is necessary for activity of PqqE.</text>
</comment>
<dbReference type="SFLD" id="SFLDS00029">
    <property type="entry name" value="Radical_SAM"/>
    <property type="match status" value="1"/>
</dbReference>
<evidence type="ECO:0000313" key="10">
    <source>
        <dbReference type="EMBL" id="NVN39758.1"/>
    </source>
</evidence>
<dbReference type="GO" id="GO:0051539">
    <property type="term" value="F:4 iron, 4 sulfur cluster binding"/>
    <property type="evidence" value="ECO:0007669"/>
    <property type="project" value="UniProtKB-KW"/>
</dbReference>
<dbReference type="PROSITE" id="PS51918">
    <property type="entry name" value="RADICAL_SAM"/>
    <property type="match status" value="1"/>
</dbReference>
<evidence type="ECO:0000256" key="8">
    <source>
        <dbReference type="HAMAP-Rule" id="MF_00660"/>
    </source>
</evidence>
<gene>
    <name evidence="8 10" type="primary">pqqE</name>
    <name evidence="10" type="ORF">HUK82_04145</name>
</gene>
<proteinExistence type="inferred from homology"/>
<dbReference type="SUPFAM" id="SSF102114">
    <property type="entry name" value="Radical SAM enzymes"/>
    <property type="match status" value="1"/>
</dbReference>
<dbReference type="InterPro" id="IPR058240">
    <property type="entry name" value="rSAM_sf"/>
</dbReference>
<dbReference type="NCBIfam" id="TIGR02109">
    <property type="entry name" value="PQQ_syn_pqqE"/>
    <property type="match status" value="1"/>
</dbReference>
<evidence type="ECO:0000256" key="5">
    <source>
        <dbReference type="ARBA" id="ARBA00023002"/>
    </source>
</evidence>
<dbReference type="AlphaFoldDB" id="A0A850P746"/>
<feature type="binding site" evidence="8">
    <location>
        <position position="20"/>
    </location>
    <ligand>
        <name>[4Fe-4S] cluster</name>
        <dbReference type="ChEBI" id="CHEBI:49883"/>
        <note>4Fe-4S-S-AdoMet</note>
    </ligand>
</feature>
<keyword evidence="4 8" id="KW-0884">PQQ biosynthesis</keyword>
<comment type="cofactor">
    <cofactor evidence="8">
        <name>[4Fe-4S] cluster</name>
        <dbReference type="ChEBI" id="CHEBI:49883"/>
    </cofactor>
    <text evidence="8">Binds 1 [4Fe-4S] cluster. The cluster is coordinated with 3 cysteines and an exchangeable S-adenosyl-L-methionine.</text>
</comment>
<dbReference type="GO" id="GO:1904047">
    <property type="term" value="F:S-adenosyl-L-methionine binding"/>
    <property type="evidence" value="ECO:0007669"/>
    <property type="project" value="UniProtKB-UniRule"/>
</dbReference>
<feature type="binding site" evidence="8">
    <location>
        <position position="24"/>
    </location>
    <ligand>
        <name>[4Fe-4S] cluster</name>
        <dbReference type="ChEBI" id="CHEBI:49883"/>
        <note>4Fe-4S-S-AdoMet</note>
    </ligand>
</feature>
<comment type="caution">
    <text evidence="10">The sequence shown here is derived from an EMBL/GenBank/DDBJ whole genome shotgun (WGS) entry which is preliminary data.</text>
</comment>
<evidence type="ECO:0000256" key="2">
    <source>
        <dbReference type="ARBA" id="ARBA00022691"/>
    </source>
</evidence>
<comment type="similarity">
    <text evidence="8">Belongs to the radical SAM superfamily. PqqE family.</text>
</comment>
<sequence length="365" mass="39684">MTAQTPPPPMSLLAELTHRCPLQCPYCSNPVALDPRAGELTADIWKRVFDEAAALGVLQVHFSGGEPMARPDLPELVAHASSLGLYTNLITSGVLMDKAALDALVAAGLDHVQLSFQDIDPESAEHIGGMKGAQSRKLRAADLMMADGIPLTLNFVIHRANAGRVPAMLAYAERLGVARVEIAHTQYYGWGLRNRAALLPTRVQLETVTREVEAARARLGHRLAIDYVTPDYYADQPKPCMGGWGRRFVNISPVGRVLPCHAAETIPNVAFPDIRDASLADIWNYAPLFTMFRGTAWMPEPCAGCALKEVDWGGCRCQALALAGDASATDPICARSPRHRDIGLILDDLPAEVPPFVYRRYGSAR</sequence>
<dbReference type="Proteomes" id="UP000585665">
    <property type="component" value="Unassembled WGS sequence"/>
</dbReference>
<keyword evidence="5 8" id="KW-0560">Oxidoreductase</keyword>
<dbReference type="RefSeq" id="WP_176612740.1">
    <property type="nucleotide sequence ID" value="NZ_JABXXR010000016.1"/>
</dbReference>
<dbReference type="PROSITE" id="PS01305">
    <property type="entry name" value="MOAA_NIFB_PQQE"/>
    <property type="match status" value="1"/>
</dbReference>
<dbReference type="Pfam" id="PF13186">
    <property type="entry name" value="SPASM"/>
    <property type="match status" value="1"/>
</dbReference>
<dbReference type="GO" id="GO:0009975">
    <property type="term" value="F:cyclase activity"/>
    <property type="evidence" value="ECO:0007669"/>
    <property type="project" value="UniProtKB-UniRule"/>
</dbReference>
<dbReference type="InterPro" id="IPR007197">
    <property type="entry name" value="rSAM"/>
</dbReference>
<name>A0A850P746_9PROT</name>
<dbReference type="HAMAP" id="MF_00660">
    <property type="entry name" value="PqqE"/>
    <property type="match status" value="1"/>
</dbReference>
<keyword evidence="3 8" id="KW-0479">Metal-binding</keyword>
<evidence type="ECO:0000256" key="6">
    <source>
        <dbReference type="ARBA" id="ARBA00023004"/>
    </source>
</evidence>
<evidence type="ECO:0000256" key="7">
    <source>
        <dbReference type="ARBA" id="ARBA00023014"/>
    </source>
</evidence>
<dbReference type="PANTHER" id="PTHR11228:SF7">
    <property type="entry name" value="PQQA PEPTIDE CYCLASE"/>
    <property type="match status" value="1"/>
</dbReference>
<dbReference type="Gene3D" id="3.20.20.70">
    <property type="entry name" value="Aldolase class I"/>
    <property type="match status" value="1"/>
</dbReference>
<keyword evidence="2 8" id="KW-0949">S-adenosyl-L-methionine</keyword>
<keyword evidence="7 8" id="KW-0411">Iron-sulfur</keyword>
<dbReference type="GO" id="GO:0005506">
    <property type="term" value="F:iron ion binding"/>
    <property type="evidence" value="ECO:0007669"/>
    <property type="project" value="UniProtKB-UniRule"/>
</dbReference>
<accession>A0A850P746</accession>
<feature type="domain" description="Radical SAM core" evidence="9">
    <location>
        <begin position="6"/>
        <end position="222"/>
    </location>
</feature>
<dbReference type="SFLD" id="SFLDG01067">
    <property type="entry name" value="SPASM/twitch_domain_containing"/>
    <property type="match status" value="1"/>
</dbReference>
<evidence type="ECO:0000256" key="4">
    <source>
        <dbReference type="ARBA" id="ARBA00022905"/>
    </source>
</evidence>
<dbReference type="SFLD" id="SFLDF00280">
    <property type="entry name" value="coenzyme_PQQ_synthesis_protein"/>
    <property type="match status" value="1"/>
</dbReference>
<dbReference type="NCBIfam" id="TIGR04085">
    <property type="entry name" value="rSAM_more_4Fe4S"/>
    <property type="match status" value="1"/>
</dbReference>
<comment type="catalytic activity">
    <reaction evidence="8">
        <text>[PQQ precursor protein] + S-adenosyl-L-methionine = E-Y cross-linked-[PQQ precursor protein] + 5'-deoxyadenosine + L-methionine + H(+)</text>
        <dbReference type="Rhea" id="RHEA:56836"/>
        <dbReference type="Rhea" id="RHEA-COMP:14800"/>
        <dbReference type="Rhea" id="RHEA-COMP:14801"/>
        <dbReference type="ChEBI" id="CHEBI:15378"/>
        <dbReference type="ChEBI" id="CHEBI:17319"/>
        <dbReference type="ChEBI" id="CHEBI:57844"/>
        <dbReference type="ChEBI" id="CHEBI:59789"/>
        <dbReference type="ChEBI" id="CHEBI:141026"/>
        <dbReference type="ChEBI" id="CHEBI:141027"/>
        <dbReference type="EC" id="1.21.98.4"/>
    </reaction>
</comment>
<dbReference type="Pfam" id="PF04055">
    <property type="entry name" value="Radical_SAM"/>
    <property type="match status" value="1"/>
</dbReference>
<evidence type="ECO:0000256" key="3">
    <source>
        <dbReference type="ARBA" id="ARBA00022723"/>
    </source>
</evidence>
<keyword evidence="6 8" id="KW-0408">Iron</keyword>
<dbReference type="InterPro" id="IPR011843">
    <property type="entry name" value="PQQ_synth_PqqE_bac"/>
</dbReference>
<dbReference type="GO" id="GO:0016491">
    <property type="term" value="F:oxidoreductase activity"/>
    <property type="evidence" value="ECO:0007669"/>
    <property type="project" value="UniProtKB-KW"/>
</dbReference>
<evidence type="ECO:0000313" key="11">
    <source>
        <dbReference type="Proteomes" id="UP000585665"/>
    </source>
</evidence>
<keyword evidence="11" id="KW-1185">Reference proteome</keyword>
<dbReference type="InterPro" id="IPR050377">
    <property type="entry name" value="Radical_SAM_PqqE_MftC-like"/>
</dbReference>
<dbReference type="UniPathway" id="UPA00539"/>
<comment type="pathway">
    <text evidence="8">Cofactor biosynthesis; pyrroloquinoline quinone biosynthesis.</text>
</comment>
<dbReference type="InterPro" id="IPR000385">
    <property type="entry name" value="MoaA_NifB_PqqE_Fe-S-bd_CS"/>
</dbReference>
<dbReference type="InterPro" id="IPR017200">
    <property type="entry name" value="PqqE-like"/>
</dbReference>